<dbReference type="PANTHER" id="PTHR12931:SF15">
    <property type="entry name" value="UBIQUITIN THIOESTERASE OTUBAIN-LIKE"/>
    <property type="match status" value="1"/>
</dbReference>
<reference evidence="10 11" key="1">
    <citation type="journal article" date="2014" name="Nat. Commun.">
        <title>Klebsormidium flaccidum genome reveals primary factors for plant terrestrial adaptation.</title>
        <authorList>
            <person name="Hori K."/>
            <person name="Maruyama F."/>
            <person name="Fujisawa T."/>
            <person name="Togashi T."/>
            <person name="Yamamoto N."/>
            <person name="Seo M."/>
            <person name="Sato S."/>
            <person name="Yamada T."/>
            <person name="Mori H."/>
            <person name="Tajima N."/>
            <person name="Moriyama T."/>
            <person name="Ikeuchi M."/>
            <person name="Watanabe M."/>
            <person name="Wada H."/>
            <person name="Kobayashi K."/>
            <person name="Saito M."/>
            <person name="Masuda T."/>
            <person name="Sasaki-Sekimoto Y."/>
            <person name="Mashiguchi K."/>
            <person name="Awai K."/>
            <person name="Shimojima M."/>
            <person name="Masuda S."/>
            <person name="Iwai M."/>
            <person name="Nobusawa T."/>
            <person name="Narise T."/>
            <person name="Kondo S."/>
            <person name="Saito H."/>
            <person name="Sato R."/>
            <person name="Murakawa M."/>
            <person name="Ihara Y."/>
            <person name="Oshima-Yamada Y."/>
            <person name="Ohtaka K."/>
            <person name="Satoh M."/>
            <person name="Sonobe K."/>
            <person name="Ishii M."/>
            <person name="Ohtani R."/>
            <person name="Kanamori-Sato M."/>
            <person name="Honoki R."/>
            <person name="Miyazaki D."/>
            <person name="Mochizuki H."/>
            <person name="Umetsu J."/>
            <person name="Higashi K."/>
            <person name="Shibata D."/>
            <person name="Kamiya Y."/>
            <person name="Sato N."/>
            <person name="Nakamura Y."/>
            <person name="Tabata S."/>
            <person name="Ida S."/>
            <person name="Kurokawa K."/>
            <person name="Ohta H."/>
        </authorList>
    </citation>
    <scope>NUCLEOTIDE SEQUENCE [LARGE SCALE GENOMIC DNA]</scope>
    <source>
        <strain evidence="10 11">NIES-2285</strain>
    </source>
</reference>
<dbReference type="InterPro" id="IPR038765">
    <property type="entry name" value="Papain-like_cys_pep_sf"/>
</dbReference>
<evidence type="ECO:0000313" key="10">
    <source>
        <dbReference type="EMBL" id="GAQ90761.1"/>
    </source>
</evidence>
<dbReference type="AlphaFoldDB" id="A0A1Y1INL8"/>
<dbReference type="InterPro" id="IPR042467">
    <property type="entry name" value="Peptidase_C65_otubain_sub2"/>
</dbReference>
<keyword evidence="11" id="KW-1185">Reference proteome</keyword>
<dbReference type="PROSITE" id="PS50802">
    <property type="entry name" value="OTU"/>
    <property type="match status" value="1"/>
</dbReference>
<feature type="compositionally biased region" description="Polar residues" evidence="8">
    <location>
        <begin position="17"/>
        <end position="32"/>
    </location>
</feature>
<dbReference type="CDD" id="cd22765">
    <property type="entry name" value="AtOTU1-like"/>
    <property type="match status" value="1"/>
</dbReference>
<dbReference type="Proteomes" id="UP000054558">
    <property type="component" value="Unassembled WGS sequence"/>
</dbReference>
<gene>
    <name evidence="10" type="ORF">KFL_006810070</name>
</gene>
<dbReference type="InterPro" id="IPR019400">
    <property type="entry name" value="Peptidase_C65_otubain"/>
</dbReference>
<keyword evidence="5" id="KW-0833">Ubl conjugation pathway</keyword>
<evidence type="ECO:0000256" key="2">
    <source>
        <dbReference type="ARBA" id="ARBA00006579"/>
    </source>
</evidence>
<evidence type="ECO:0000313" key="11">
    <source>
        <dbReference type="Proteomes" id="UP000054558"/>
    </source>
</evidence>
<feature type="compositionally biased region" description="Low complexity" evidence="8">
    <location>
        <begin position="56"/>
        <end position="65"/>
    </location>
</feature>
<evidence type="ECO:0000256" key="8">
    <source>
        <dbReference type="SAM" id="MobiDB-lite"/>
    </source>
</evidence>
<feature type="region of interest" description="Disordered" evidence="8">
    <location>
        <begin position="1"/>
        <end position="68"/>
    </location>
</feature>
<dbReference type="Gene3D" id="1.20.1300.20">
    <property type="entry name" value="Peptidase C65 Otubain, subdomain 2"/>
    <property type="match status" value="1"/>
</dbReference>
<evidence type="ECO:0000256" key="1">
    <source>
        <dbReference type="ARBA" id="ARBA00000707"/>
    </source>
</evidence>
<keyword evidence="7" id="KW-0788">Thiol protease</keyword>
<name>A0A1Y1INL8_KLENI</name>
<dbReference type="EC" id="3.4.19.12" evidence="3"/>
<dbReference type="GO" id="GO:0043130">
    <property type="term" value="F:ubiquitin binding"/>
    <property type="evidence" value="ECO:0000318"/>
    <property type="project" value="GO_Central"/>
</dbReference>
<protein>
    <recommendedName>
        <fullName evidence="3">ubiquitinyl hydrolase 1</fullName>
        <ecNumber evidence="3">3.4.19.12</ecNumber>
    </recommendedName>
</protein>
<comment type="similarity">
    <text evidence="2">Belongs to the peptidase C65 family.</text>
</comment>
<evidence type="ECO:0000256" key="5">
    <source>
        <dbReference type="ARBA" id="ARBA00022786"/>
    </source>
</evidence>
<evidence type="ECO:0000256" key="6">
    <source>
        <dbReference type="ARBA" id="ARBA00022801"/>
    </source>
</evidence>
<proteinExistence type="inferred from homology"/>
<dbReference type="FunFam" id="1.20.1300.20:FF:000001">
    <property type="entry name" value="Ubiquitin thioesterase OTUB1"/>
    <property type="match status" value="1"/>
</dbReference>
<dbReference type="GO" id="GO:0006508">
    <property type="term" value="P:proteolysis"/>
    <property type="evidence" value="ECO:0007669"/>
    <property type="project" value="UniProtKB-KW"/>
</dbReference>
<dbReference type="PANTHER" id="PTHR12931">
    <property type="entry name" value="UBIQUITIN THIOLESTERASE PROTEIN OTUB"/>
    <property type="match status" value="1"/>
</dbReference>
<sequence>MASESGATAVVLDPKSDMQSSVPKLGANSSLSEEGLELNDGTGEGEESVQPNVDQGVAVPAGPARPADDEILLQENSIKAEEAGKMEFIGDKEPLSALAAEYERGNEVFKAKIQKLGETYGSIRRTRGDGNCFFRGFMFAYLERLLHSQDKTELPRMRDRIERCKQELIAIGYTPFTFEDFLEIFMDQLESVLPEEGQPISLSELEVRCRDPNVSNWAVMFFRFVTSAEVQRRAEFFEPFILGLTNLDVKKFCQTSVEPMGEESDHVHITALTDALGIPVRIVYLDRSGGASDDALEINHHDFVPESAPESFKPDTSGLLTLLYRPGHYDILYSL</sequence>
<comment type="catalytic activity">
    <reaction evidence="1">
        <text>Thiol-dependent hydrolysis of ester, thioester, amide, peptide and isopeptide bonds formed by the C-terminal Gly of ubiquitin (a 76-residue protein attached to proteins as an intracellular targeting signal).</text>
        <dbReference type="EC" id="3.4.19.12"/>
    </reaction>
</comment>
<feature type="domain" description="OTU" evidence="9">
    <location>
        <begin position="121"/>
        <end position="335"/>
    </location>
</feature>
<evidence type="ECO:0000256" key="4">
    <source>
        <dbReference type="ARBA" id="ARBA00022670"/>
    </source>
</evidence>
<dbReference type="OrthoDB" id="18915at2759"/>
<dbReference type="InterPro" id="IPR042468">
    <property type="entry name" value="Peptidase_C65_otubain_sub1"/>
</dbReference>
<evidence type="ECO:0000259" key="9">
    <source>
        <dbReference type="PROSITE" id="PS50802"/>
    </source>
</evidence>
<dbReference type="Pfam" id="PF10275">
    <property type="entry name" value="Peptidase_C65"/>
    <property type="match status" value="1"/>
</dbReference>
<dbReference type="OMA" id="ADHVQIT"/>
<evidence type="ECO:0000256" key="3">
    <source>
        <dbReference type="ARBA" id="ARBA00012759"/>
    </source>
</evidence>
<dbReference type="STRING" id="105231.A0A1Y1INL8"/>
<dbReference type="InterPro" id="IPR003323">
    <property type="entry name" value="OTU_dom"/>
</dbReference>
<keyword evidence="4" id="KW-0645">Protease</keyword>
<keyword evidence="6" id="KW-0378">Hydrolase</keyword>
<organism evidence="10 11">
    <name type="scientific">Klebsormidium nitens</name>
    <name type="common">Green alga</name>
    <name type="synonym">Ulothrix nitens</name>
    <dbReference type="NCBI Taxonomy" id="105231"/>
    <lineage>
        <taxon>Eukaryota</taxon>
        <taxon>Viridiplantae</taxon>
        <taxon>Streptophyta</taxon>
        <taxon>Klebsormidiophyceae</taxon>
        <taxon>Klebsormidiales</taxon>
        <taxon>Klebsormidiaceae</taxon>
        <taxon>Klebsormidium</taxon>
    </lineage>
</organism>
<dbReference type="EMBL" id="DF237630">
    <property type="protein sequence ID" value="GAQ90761.1"/>
    <property type="molecule type" value="Genomic_DNA"/>
</dbReference>
<dbReference type="GO" id="GO:0004843">
    <property type="term" value="F:cysteine-type deubiquitinase activity"/>
    <property type="evidence" value="ECO:0000318"/>
    <property type="project" value="GO_Central"/>
</dbReference>
<evidence type="ECO:0000256" key="7">
    <source>
        <dbReference type="ARBA" id="ARBA00022807"/>
    </source>
</evidence>
<dbReference type="SUPFAM" id="SSF54001">
    <property type="entry name" value="Cysteine proteinases"/>
    <property type="match status" value="1"/>
</dbReference>
<accession>A0A1Y1INL8</accession>
<dbReference type="Gene3D" id="3.30.200.60">
    <property type="entry name" value="Peptidase C65 Otubain, subdomain 1"/>
    <property type="match status" value="1"/>
</dbReference>